<dbReference type="RefSeq" id="WP_142812774.1">
    <property type="nucleotide sequence ID" value="NZ_CP036282.1"/>
</dbReference>
<dbReference type="Proteomes" id="UP000317365">
    <property type="component" value="Chromosome"/>
</dbReference>
<keyword evidence="2" id="KW-1185">Reference proteome</keyword>
<proteinExistence type="predicted"/>
<evidence type="ECO:0008006" key="3">
    <source>
        <dbReference type="Google" id="ProtNLM"/>
    </source>
</evidence>
<evidence type="ECO:0000313" key="2">
    <source>
        <dbReference type="Proteomes" id="UP000317365"/>
    </source>
</evidence>
<accession>A0A515ESI0</accession>
<dbReference type="KEGG" id="rhg:EXZ61_16365"/>
<reference evidence="2" key="1">
    <citation type="submission" date="2019-02" db="EMBL/GenBank/DDBJ databases">
        <title>Complete genome sequence of Rhodoferax sp. Gr-4.</title>
        <authorList>
            <person name="Jin L."/>
        </authorList>
    </citation>
    <scope>NUCLEOTIDE SEQUENCE [LARGE SCALE GENOMIC DNA]</scope>
    <source>
        <strain evidence="2">Gr-4</strain>
    </source>
</reference>
<name>A0A515ESI0_9BURK</name>
<reference evidence="2" key="2">
    <citation type="journal article" date="2020" name="Int. J. Syst. Evol. Microbiol.">
        <title>Genomic insights into a novel species Rhodoferax aquaticus sp. nov., isolated from freshwater.</title>
        <authorList>
            <person name="Li T."/>
            <person name="Zhuo Y."/>
            <person name="Jin C.Z."/>
            <person name="Wu X."/>
            <person name="Ko S.R."/>
            <person name="Jin F.J."/>
            <person name="Ahn C.Y."/>
            <person name="Oh H.M."/>
            <person name="Lee H.G."/>
            <person name="Jin L."/>
        </authorList>
    </citation>
    <scope>NUCLEOTIDE SEQUENCE [LARGE SCALE GENOMIC DNA]</scope>
    <source>
        <strain evidence="2">Gr-4</strain>
    </source>
</reference>
<dbReference type="EMBL" id="CP036282">
    <property type="protein sequence ID" value="QDL55619.1"/>
    <property type="molecule type" value="Genomic_DNA"/>
</dbReference>
<gene>
    <name evidence="1" type="ORF">EXZ61_16365</name>
</gene>
<evidence type="ECO:0000313" key="1">
    <source>
        <dbReference type="EMBL" id="QDL55619.1"/>
    </source>
</evidence>
<sequence>MNRRSHSISVLQATQDSPTFAQLSALVTESAARLQAIDSLIPTSLRKLIQAGPIDGANWCIIVDNNAVAAKIRQLQPAIEAHLRSKGWDVTAIRLKVSALRKSG</sequence>
<protein>
    <recommendedName>
        <fullName evidence="3">DUF721 domain-containing protein</fullName>
    </recommendedName>
</protein>
<organism evidence="1 2">
    <name type="scientific">Rhodoferax aquaticus</name>
    <dbReference type="NCBI Taxonomy" id="2527691"/>
    <lineage>
        <taxon>Bacteria</taxon>
        <taxon>Pseudomonadati</taxon>
        <taxon>Pseudomonadota</taxon>
        <taxon>Betaproteobacteria</taxon>
        <taxon>Burkholderiales</taxon>
        <taxon>Comamonadaceae</taxon>
        <taxon>Rhodoferax</taxon>
    </lineage>
</organism>
<dbReference type="AlphaFoldDB" id="A0A515ESI0"/>